<evidence type="ECO:0000256" key="3">
    <source>
        <dbReference type="ARBA" id="ARBA00023085"/>
    </source>
</evidence>
<accession>A0ABV5ZQ22</accession>
<evidence type="ECO:0000313" key="7">
    <source>
        <dbReference type="EMBL" id="MFB9898743.1"/>
    </source>
</evidence>
<protein>
    <submittedName>
        <fullName evidence="7">Pectinesterase family protein</fullName>
    </submittedName>
</protein>
<dbReference type="RefSeq" id="WP_027952247.1">
    <property type="nucleotide sequence ID" value="NZ_JADU01000015.1"/>
</dbReference>
<comment type="caution">
    <text evidence="7">The sequence shown here is derived from an EMBL/GenBank/DDBJ whole genome shotgun (WGS) entry which is preliminary data.</text>
</comment>
<dbReference type="InterPro" id="IPR042229">
    <property type="entry name" value="Listeria/Bacterioides_rpt_sf"/>
</dbReference>
<evidence type="ECO:0000259" key="6">
    <source>
        <dbReference type="Pfam" id="PF01095"/>
    </source>
</evidence>
<evidence type="ECO:0000256" key="2">
    <source>
        <dbReference type="ARBA" id="ARBA00022801"/>
    </source>
</evidence>
<keyword evidence="1" id="KW-0479">Metal-binding</keyword>
<keyword evidence="4" id="KW-0325">Glycoprotein</keyword>
<keyword evidence="3" id="KW-0063">Aspartyl esterase</keyword>
<dbReference type="Proteomes" id="UP001589688">
    <property type="component" value="Unassembled WGS sequence"/>
</dbReference>
<organism evidence="7 8">
    <name type="scientific">Hallella seregens ATCC 51272</name>
    <dbReference type="NCBI Taxonomy" id="1336250"/>
    <lineage>
        <taxon>Bacteria</taxon>
        <taxon>Pseudomonadati</taxon>
        <taxon>Bacteroidota</taxon>
        <taxon>Bacteroidia</taxon>
        <taxon>Bacteroidales</taxon>
        <taxon>Prevotellaceae</taxon>
        <taxon>Hallella</taxon>
    </lineage>
</organism>
<evidence type="ECO:0000256" key="5">
    <source>
        <dbReference type="SAM" id="SignalP"/>
    </source>
</evidence>
<dbReference type="InterPro" id="IPR011050">
    <property type="entry name" value="Pectin_lyase_fold/virulence"/>
</dbReference>
<dbReference type="SUPFAM" id="SSF51126">
    <property type="entry name" value="Pectin lyase-like"/>
    <property type="match status" value="2"/>
</dbReference>
<feature type="chain" id="PRO_5046633569" evidence="5">
    <location>
        <begin position="21"/>
        <end position="1371"/>
    </location>
</feature>
<evidence type="ECO:0000256" key="4">
    <source>
        <dbReference type="ARBA" id="ARBA00023180"/>
    </source>
</evidence>
<reference evidence="7 8" key="1">
    <citation type="submission" date="2024-09" db="EMBL/GenBank/DDBJ databases">
        <authorList>
            <person name="Sun Q."/>
            <person name="Mori K."/>
        </authorList>
    </citation>
    <scope>NUCLEOTIDE SEQUENCE [LARGE SCALE GENOMIC DNA]</scope>
    <source>
        <strain evidence="7 8">ATCC 51272</strain>
    </source>
</reference>
<feature type="signal peptide" evidence="5">
    <location>
        <begin position="1"/>
        <end position="20"/>
    </location>
</feature>
<dbReference type="InterPro" id="IPR052063">
    <property type="entry name" value="Polysaccharide_Lyase_1"/>
</dbReference>
<gene>
    <name evidence="7" type="ORF">ACFFK8_13325</name>
</gene>
<proteinExistence type="predicted"/>
<dbReference type="Gene3D" id="2.160.20.10">
    <property type="entry name" value="Single-stranded right-handed beta-helix, Pectin lyase-like"/>
    <property type="match status" value="2"/>
</dbReference>
<dbReference type="Pfam" id="PF01095">
    <property type="entry name" value="Pectinesterase"/>
    <property type="match status" value="1"/>
</dbReference>
<keyword evidence="5" id="KW-0732">Signal</keyword>
<keyword evidence="8" id="KW-1185">Reference proteome</keyword>
<dbReference type="PANTHER" id="PTHR42970">
    <property type="entry name" value="PECTATE LYASE C-RELATED"/>
    <property type="match status" value="1"/>
</dbReference>
<dbReference type="Gene3D" id="2.60.40.4270">
    <property type="entry name" value="Listeria-Bacteroides repeat domain"/>
    <property type="match status" value="1"/>
</dbReference>
<evidence type="ECO:0000313" key="8">
    <source>
        <dbReference type="Proteomes" id="UP001589688"/>
    </source>
</evidence>
<dbReference type="InterPro" id="IPR012334">
    <property type="entry name" value="Pectin_lyas_fold"/>
</dbReference>
<dbReference type="EMBL" id="JBHLZF010000002">
    <property type="protein sequence ID" value="MFB9898743.1"/>
    <property type="molecule type" value="Genomic_DNA"/>
</dbReference>
<keyword evidence="2" id="KW-0378">Hydrolase</keyword>
<feature type="domain" description="Pectinesterase catalytic" evidence="6">
    <location>
        <begin position="961"/>
        <end position="1170"/>
    </location>
</feature>
<name>A0ABV5ZQ22_9BACT</name>
<dbReference type="PANTHER" id="PTHR42970:SF1">
    <property type="entry name" value="PECTATE LYASE C-RELATED"/>
    <property type="match status" value="1"/>
</dbReference>
<sequence length="1371" mass="147610">MQFKTLLVLAASGLCCPTWAQAPAFPGAEGNGRYTTGGRGGKIVHVTNLNDKGTGSLRAAVSGNGKKMVVFDVGGVIALASDLKIGANTTILGQTAPYPGITLRYYTVEPGSNNIIRFIRVRRGQEKNVNDGADAIWNRHLTGVMLDHCSFSWSIDEVASFYDNNNFTMQWCTVGESLNNAGHGKGAHGYGGIWGGKLASFHHNMIAHVNNRAPRFNGARYNWTGYTANAEYAKHGWQNAVQAENVDFRNCLVFDWGGGGCYGGPGGGYINMVNNYYKATPETSAKDRVTQVSVANSTTSSDDKTYLDMTSRYFISGNYVHGYGADYDWRGVKYDSGVQTIGGQPYTRDSLYAYGRDVAHVRNAAGVPCVSIKLDTPHAPAGEVTTHSAEQAYAKILAFGGASLFRDDVDHRYMTEARSGTSTYTGSKTRVKGRVDVVADVDGYTEKNFPKGSRPAGFDTDGDGMPDAWETANRLNPNDPADASASTLDAKGYYTNLEVYANALVEDIVRGGNADAQTAVDEYFPGCQKASGMDYYTGRLVERVTEQDTTKTDTTDNVHEMAIYSTTFTDWTDAKATATESTVAKTTRYSHEPLSFTLYDTQVSSTNQNPAKFPNWAGGYLMCSKSKDPYVATSPLASITKVHFIHGATGSNRGWKLEAKGDGDADWVTLSEAVAAKPAGTEVTVEVNRTNCRLRFTNLNGTQNAYLFQLDIYGKVHMGDTPMPQYTLTYYDTDGTTVLGTQRVEQDAAIGSFAYGSADATVAEGCVFRGWFKAARGSGNRKYTVADAVTADMALYAVATEREGQSTTRRYVFDLTDRYFYDEDHEAFQLVGAGRFHDSNHGWQMAKGDSLHLLVGGNAYIMVRLCQYGSAANVRLLDGQDRLLTTISTPAAKDGAVASYYYQGPAGRLTLVFDGAPYVHAITMANVQEAAVAKNAAGYYVVKAGDADNLLTTLDVANATAGEARTYIFLPRGRYDLGEKTLTPIAGDNISIIGEDRDGTVVVNAPKVENEGIGRTATFLITGRNAYLQDLTLQNALDYYASGNAGRAVVIQDKGHRTICKNVRLLSYQDTYYSNADGQYYFEDGEIHGTVDFICGSGDVFFRRVTLVSESRSAGSKTGSNVIAAPYPGGSVAHGYVFDSCTVVNRAKELSLGRSWGGQSRLAWLNTTLMQPAEIVATRFTARGMNTPAYSFKEYASVDSKGTVVTPASNVVTFTKGDDSRTYDTTLATDETGQYALAAVFPDWNPQALAAQAATTGLVRSANRLTWNAAEGAPGYAVFADGVFQGITTTPSFEAPSGATRCTVRTANAMGGFGPAQSVGGATAVQSAAAGAIARYYSPSGVQLAQPRRGLNLRVSTLPDGRQLTEKVMVR</sequence>
<evidence type="ECO:0000256" key="1">
    <source>
        <dbReference type="ARBA" id="ARBA00022723"/>
    </source>
</evidence>
<dbReference type="InterPro" id="IPR000070">
    <property type="entry name" value="Pectinesterase_cat"/>
</dbReference>